<evidence type="ECO:0000256" key="4">
    <source>
        <dbReference type="ARBA" id="ARBA00022692"/>
    </source>
</evidence>
<keyword evidence="9 12" id="KW-1133">Transmembrane helix</keyword>
<comment type="similarity">
    <text evidence="11">Belongs to the RING-type zinc finger family. ATL subfamily.</text>
</comment>
<evidence type="ECO:0000256" key="9">
    <source>
        <dbReference type="ARBA" id="ARBA00022989"/>
    </source>
</evidence>
<evidence type="ECO:0000256" key="12">
    <source>
        <dbReference type="SAM" id="Phobius"/>
    </source>
</evidence>
<dbReference type="GO" id="GO:0016740">
    <property type="term" value="F:transferase activity"/>
    <property type="evidence" value="ECO:0007669"/>
    <property type="project" value="UniProtKB-KW"/>
</dbReference>
<evidence type="ECO:0000256" key="1">
    <source>
        <dbReference type="ARBA" id="ARBA00004167"/>
    </source>
</evidence>
<evidence type="ECO:0000256" key="2">
    <source>
        <dbReference type="ARBA" id="ARBA00004906"/>
    </source>
</evidence>
<dbReference type="GO" id="GO:0008270">
    <property type="term" value="F:zinc ion binding"/>
    <property type="evidence" value="ECO:0007669"/>
    <property type="project" value="UniProtKB-KW"/>
</dbReference>
<accession>A0A843W5W0</accession>
<evidence type="ECO:0000256" key="5">
    <source>
        <dbReference type="ARBA" id="ARBA00022723"/>
    </source>
</evidence>
<evidence type="ECO:0000313" key="14">
    <source>
        <dbReference type="Proteomes" id="UP000652761"/>
    </source>
</evidence>
<comment type="subcellular location">
    <subcellularLocation>
        <location evidence="1">Membrane</location>
        <topology evidence="1">Single-pass membrane protein</topology>
    </subcellularLocation>
</comment>
<keyword evidence="8" id="KW-0862">Zinc</keyword>
<dbReference type="Proteomes" id="UP000652761">
    <property type="component" value="Unassembled WGS sequence"/>
</dbReference>
<gene>
    <name evidence="13" type="ORF">Taro_035492</name>
</gene>
<organism evidence="13 14">
    <name type="scientific">Colocasia esculenta</name>
    <name type="common">Wild taro</name>
    <name type="synonym">Arum esculentum</name>
    <dbReference type="NCBI Taxonomy" id="4460"/>
    <lineage>
        <taxon>Eukaryota</taxon>
        <taxon>Viridiplantae</taxon>
        <taxon>Streptophyta</taxon>
        <taxon>Embryophyta</taxon>
        <taxon>Tracheophyta</taxon>
        <taxon>Spermatophyta</taxon>
        <taxon>Magnoliopsida</taxon>
        <taxon>Liliopsida</taxon>
        <taxon>Araceae</taxon>
        <taxon>Aroideae</taxon>
        <taxon>Colocasieae</taxon>
        <taxon>Colocasia</taxon>
    </lineage>
</organism>
<reference evidence="13" key="1">
    <citation type="submission" date="2017-07" db="EMBL/GenBank/DDBJ databases">
        <title>Taro Niue Genome Assembly and Annotation.</title>
        <authorList>
            <person name="Atibalentja N."/>
            <person name="Keating K."/>
            <person name="Fields C.J."/>
        </authorList>
    </citation>
    <scope>NUCLEOTIDE SEQUENCE</scope>
    <source>
        <strain evidence="13">Niue_2</strain>
        <tissue evidence="13">Leaf</tissue>
    </source>
</reference>
<evidence type="ECO:0000256" key="7">
    <source>
        <dbReference type="ARBA" id="ARBA00022786"/>
    </source>
</evidence>
<dbReference type="AlphaFoldDB" id="A0A843W5W0"/>
<name>A0A843W5W0_COLES</name>
<keyword evidence="5" id="KW-0479">Metal-binding</keyword>
<comment type="caution">
    <text evidence="13">The sequence shown here is derived from an EMBL/GenBank/DDBJ whole genome shotgun (WGS) entry which is preliminary data.</text>
</comment>
<feature type="transmembrane region" description="Helical" evidence="12">
    <location>
        <begin position="16"/>
        <end position="41"/>
    </location>
</feature>
<evidence type="ECO:0000256" key="8">
    <source>
        <dbReference type="ARBA" id="ARBA00022833"/>
    </source>
</evidence>
<comment type="pathway">
    <text evidence="2">Protein modification; protein ubiquitination.</text>
</comment>
<keyword evidence="6" id="KW-0863">Zinc-finger</keyword>
<keyword evidence="14" id="KW-1185">Reference proteome</keyword>
<evidence type="ECO:0000313" key="13">
    <source>
        <dbReference type="EMBL" id="MQM02727.1"/>
    </source>
</evidence>
<keyword evidence="10 12" id="KW-0472">Membrane</keyword>
<protein>
    <submittedName>
        <fullName evidence="13">Uncharacterized protein</fullName>
    </submittedName>
</protein>
<dbReference type="EMBL" id="NMUH01002906">
    <property type="protein sequence ID" value="MQM02727.1"/>
    <property type="molecule type" value="Genomic_DNA"/>
</dbReference>
<proteinExistence type="inferred from homology"/>
<evidence type="ECO:0000256" key="11">
    <source>
        <dbReference type="ARBA" id="ARBA00024209"/>
    </source>
</evidence>
<dbReference type="PANTHER" id="PTHR45768">
    <property type="entry name" value="E3 UBIQUITIN-PROTEIN LIGASE RNF13-LIKE"/>
    <property type="match status" value="1"/>
</dbReference>
<dbReference type="GO" id="GO:0016020">
    <property type="term" value="C:membrane"/>
    <property type="evidence" value="ECO:0007669"/>
    <property type="project" value="UniProtKB-SubCell"/>
</dbReference>
<keyword evidence="3" id="KW-0808">Transferase</keyword>
<keyword evidence="7" id="KW-0833">Ubl conjugation pathway</keyword>
<evidence type="ECO:0000256" key="3">
    <source>
        <dbReference type="ARBA" id="ARBA00022679"/>
    </source>
</evidence>
<evidence type="ECO:0000256" key="10">
    <source>
        <dbReference type="ARBA" id="ARBA00023136"/>
    </source>
</evidence>
<feature type="non-terminal residue" evidence="13">
    <location>
        <position position="1"/>
    </location>
</feature>
<dbReference type="PANTHER" id="PTHR45768:SF10">
    <property type="entry name" value="RING-H2 FINGER PROTEIN ATL13-RELATED"/>
    <property type="match status" value="1"/>
</dbReference>
<sequence>LASSHSGLYSDISPNILLIIVILSIIFFISGLLHLLVHLLLRPASRDSDDSDNMTVLIGSYKESFSAVCLCEFAVSSQMPRSLAAVVLSSSSWSPNERAQDRSFPTGATLQAARWLSTQKRNLPMTLRRSRGRRPQGGGGRLEAEAMEVVPIKLDKFKYVDTNNAVVGNEDDTDNSTLNERRCFSMGSFEYIMDEASILHVAIKPLARKPDTMKHRHLDAMSECDCHS</sequence>
<evidence type="ECO:0000256" key="6">
    <source>
        <dbReference type="ARBA" id="ARBA00022771"/>
    </source>
</evidence>
<keyword evidence="4 12" id="KW-0812">Transmembrane</keyword>